<organism evidence="2 3">
    <name type="scientific">Mixta gaviniae</name>
    <dbReference type="NCBI Taxonomy" id="665914"/>
    <lineage>
        <taxon>Bacteria</taxon>
        <taxon>Pseudomonadati</taxon>
        <taxon>Pseudomonadota</taxon>
        <taxon>Gammaproteobacteria</taxon>
        <taxon>Enterobacterales</taxon>
        <taxon>Erwiniaceae</taxon>
        <taxon>Mixta</taxon>
    </lineage>
</organism>
<name>A0A2L0IFC2_9GAMM</name>
<keyword evidence="1" id="KW-0472">Membrane</keyword>
<keyword evidence="3" id="KW-1185">Reference proteome</keyword>
<feature type="transmembrane region" description="Helical" evidence="1">
    <location>
        <begin position="164"/>
        <end position="189"/>
    </location>
</feature>
<evidence type="ECO:0000313" key="2">
    <source>
        <dbReference type="EMBL" id="AUX93244.1"/>
    </source>
</evidence>
<feature type="transmembrane region" description="Helical" evidence="1">
    <location>
        <begin position="6"/>
        <end position="26"/>
    </location>
</feature>
<dbReference type="Proteomes" id="UP000238365">
    <property type="component" value="Chromosome"/>
</dbReference>
<dbReference type="KEGG" id="pgz:C2E15_09250"/>
<keyword evidence="1" id="KW-1133">Transmembrane helix</keyword>
<accession>A0A2L0IFC2</accession>
<sequence length="226" mass="26068">MTLSDSTVKIISAVCVALLTYLLNYLPKFQLFTIFSRLSAADRARLFSLLYKRSGEFLDDYAIQSQMQAYGIKYSPQFMKNLFYYTYKNNIRANDKDLSVFLSLPGLFICKEDGEVRLQKGARLLCFILFFISLFMMIFVASLFPESIGNLPLYLAQQHHFLLTLQAVSVLVSIIGVMVSLVLLYTLLFRSLPAFRFARGYQAAWKRRDLFERGEQNLYCGNAIRK</sequence>
<keyword evidence="1" id="KW-0812">Transmembrane</keyword>
<feature type="transmembrane region" description="Helical" evidence="1">
    <location>
        <begin position="124"/>
        <end position="144"/>
    </location>
</feature>
<evidence type="ECO:0000313" key="3">
    <source>
        <dbReference type="Proteomes" id="UP000238365"/>
    </source>
</evidence>
<dbReference type="RefSeq" id="WP_104957107.1">
    <property type="nucleotide sequence ID" value="NZ_CP026377.1"/>
</dbReference>
<proteinExistence type="predicted"/>
<protein>
    <submittedName>
        <fullName evidence="2">Uncharacterized protein</fullName>
    </submittedName>
</protein>
<dbReference type="AlphaFoldDB" id="A0A2L0IFC2"/>
<gene>
    <name evidence="2" type="ORF">C2E15_09250</name>
</gene>
<reference evidence="2 3" key="1">
    <citation type="submission" date="2018-01" db="EMBL/GenBank/DDBJ databases">
        <title>Complete and assembled Genome of Pantoea gaviniae DSM22758T.</title>
        <authorList>
            <person name="Stevens M.J.A."/>
            <person name="Zurfluh K."/>
            <person name="Stephan R."/>
        </authorList>
    </citation>
    <scope>NUCLEOTIDE SEQUENCE [LARGE SCALE GENOMIC DNA]</scope>
    <source>
        <strain evidence="2 3">DSM 22758</strain>
    </source>
</reference>
<evidence type="ECO:0000256" key="1">
    <source>
        <dbReference type="SAM" id="Phobius"/>
    </source>
</evidence>
<dbReference type="EMBL" id="CP026377">
    <property type="protein sequence ID" value="AUX93244.1"/>
    <property type="molecule type" value="Genomic_DNA"/>
</dbReference>